<organism evidence="1 2">
    <name type="scientific">Portunus trituberculatus</name>
    <name type="common">Swimming crab</name>
    <name type="synonym">Neptunus trituberculatus</name>
    <dbReference type="NCBI Taxonomy" id="210409"/>
    <lineage>
        <taxon>Eukaryota</taxon>
        <taxon>Metazoa</taxon>
        <taxon>Ecdysozoa</taxon>
        <taxon>Arthropoda</taxon>
        <taxon>Crustacea</taxon>
        <taxon>Multicrustacea</taxon>
        <taxon>Malacostraca</taxon>
        <taxon>Eumalacostraca</taxon>
        <taxon>Eucarida</taxon>
        <taxon>Decapoda</taxon>
        <taxon>Pleocyemata</taxon>
        <taxon>Brachyura</taxon>
        <taxon>Eubrachyura</taxon>
        <taxon>Portunoidea</taxon>
        <taxon>Portunidae</taxon>
        <taxon>Portuninae</taxon>
        <taxon>Portunus</taxon>
    </lineage>
</organism>
<comment type="caution">
    <text evidence="1">The sequence shown here is derived from an EMBL/GenBank/DDBJ whole genome shotgun (WGS) entry which is preliminary data.</text>
</comment>
<evidence type="ECO:0000313" key="1">
    <source>
        <dbReference type="EMBL" id="MPC61203.1"/>
    </source>
</evidence>
<sequence>MMMKEGFLDLTMTPAAPDTQQQMVIIHSVSTNINVNLLAISEAFLFLFLRRHGIAALLKGLCLDHSISSAWTTSTSDCTSFNLTCVATAVGSGIRAGKASRRRAAGTFLGVILSYAVWRRSMPVPESLCSNCGGDHNVSSRLFPVSPRPIRVPPPGPLPTPLK</sequence>
<proteinExistence type="predicted"/>
<reference evidence="1 2" key="1">
    <citation type="submission" date="2019-05" db="EMBL/GenBank/DDBJ databases">
        <title>Another draft genome of Portunus trituberculatus and its Hox gene families provides insights of decapod evolution.</title>
        <authorList>
            <person name="Jeong J.-H."/>
            <person name="Song I."/>
            <person name="Kim S."/>
            <person name="Choi T."/>
            <person name="Kim D."/>
            <person name="Ryu S."/>
            <person name="Kim W."/>
        </authorList>
    </citation>
    <scope>NUCLEOTIDE SEQUENCE [LARGE SCALE GENOMIC DNA]</scope>
    <source>
        <tissue evidence="1">Muscle</tissue>
    </source>
</reference>
<keyword evidence="2" id="KW-1185">Reference proteome</keyword>
<protein>
    <submittedName>
        <fullName evidence="1">Uncharacterized protein</fullName>
    </submittedName>
</protein>
<accession>A0A5B7GU93</accession>
<dbReference type="EMBL" id="VSRR010018290">
    <property type="protein sequence ID" value="MPC61203.1"/>
    <property type="molecule type" value="Genomic_DNA"/>
</dbReference>
<dbReference type="AlphaFoldDB" id="A0A5B7GU93"/>
<gene>
    <name evidence="1" type="ORF">E2C01_055269</name>
</gene>
<dbReference type="Proteomes" id="UP000324222">
    <property type="component" value="Unassembled WGS sequence"/>
</dbReference>
<evidence type="ECO:0000313" key="2">
    <source>
        <dbReference type="Proteomes" id="UP000324222"/>
    </source>
</evidence>
<name>A0A5B7GU93_PORTR</name>